<sequence>MYDISRYEDLMRTVRKLSKLSNSMKSFIVSDPSGPMQFGEIYGTDNMITNGLTKFYYKVAKPYTSLVTPIVVPDAVDLITDQGGVVTLTPPSPDRILQQFPEFQWSERLDDLYKDIDVYAKNMAIEKCLAYGDLLMYVTASEARQTMIMVKNLFVTIFEAILQIYKKAKKLNVVATLEVLSNLWLEYRYGWRPFLSEVESLHGALTRIRVDGVKSAYGKSSRDAVSSEPIDLGSVDVATDKAVFTYTGSLTPSKASAKAGFNYLNSDSSRNDDWLAILGLDLEALLTTAWDVIPFSFVVDMFLNIGSILQVQNSSEQVSSFNSWLTRQTESVVELKCTSITLGDTAQKEFDMKEYLNRFHNLSFLDMHSRPATLDQAIHSIKQLSQNVCPDKRPYYPAINQTFEKPFPGFLISSDDFQRLEWDYPVKFHGINIVDNREIIGQLWRRNSSGYCYLYGYTASVGDGRTMNIDYPKIVNSFLKHFDVSEMSDDEVTDFLFFMIGKLPPLEDQFYVDIRTQGNILAELYKNPYLGPFYKVKGFEFVGWGDRKIVELNGGRQYRYVTGTLGSLFFDQPIISETPKQLDYTVNTTVTTRRKVDAFQHELTYDLDLATAQFADLGALAVTLTSRFRN</sequence>
<evidence type="ECO:0000256" key="1">
    <source>
        <dbReference type="ARBA" id="ARBA00023104"/>
    </source>
</evidence>
<evidence type="ECO:0000256" key="2">
    <source>
        <dbReference type="ARBA" id="ARBA00035110"/>
    </source>
</evidence>
<dbReference type="Pfam" id="PF03863">
    <property type="entry name" value="Phage_mat-A"/>
    <property type="match status" value="1"/>
</dbReference>
<reference evidence="3" key="1">
    <citation type="journal article" date="2016" name="Nature">
        <title>Redefining the invertebrate RNA virosphere.</title>
        <authorList>
            <person name="Shi M."/>
            <person name="Lin X.D."/>
            <person name="Tian J.H."/>
            <person name="Chen L.J."/>
            <person name="Chen X."/>
            <person name="Li C.X."/>
            <person name="Qin X.C."/>
            <person name="Li J."/>
            <person name="Cao J.P."/>
            <person name="Eden J.S."/>
            <person name="Buchmann J."/>
            <person name="Wang W."/>
            <person name="Xu J."/>
            <person name="Holmes E.C."/>
            <person name="Zhang Y.Z."/>
        </authorList>
    </citation>
    <scope>NUCLEOTIDE SEQUENCE</scope>
    <source>
        <strain evidence="3">WZSLuoI85245</strain>
    </source>
</reference>
<proteinExistence type="inferred from homology"/>
<keyword evidence="1" id="KW-0945">Host-virus interaction</keyword>
<keyword evidence="1" id="KW-1175">Viral attachment to host cell pilus</keyword>
<comment type="similarity">
    <text evidence="2">Belongs to the Leviviricetes maturation protein family.</text>
</comment>
<protein>
    <submittedName>
        <fullName evidence="3">Uncharacterized protein</fullName>
    </submittedName>
</protein>
<organism evidence="3">
    <name type="scientific">Wenzhou levi-like virus 5</name>
    <dbReference type="NCBI Taxonomy" id="1923571"/>
    <lineage>
        <taxon>Viruses</taxon>
        <taxon>Riboviria</taxon>
    </lineage>
</organism>
<keyword evidence="1" id="KW-0946">Virion</keyword>
<accession>A0A1L3KIT0</accession>
<keyword evidence="1" id="KW-1161">Viral attachment to host cell</keyword>
<evidence type="ECO:0000313" key="3">
    <source>
        <dbReference type="EMBL" id="APG77300.1"/>
    </source>
</evidence>
<dbReference type="InterPro" id="IPR005563">
    <property type="entry name" value="A_protein"/>
</dbReference>
<dbReference type="GO" id="GO:0039666">
    <property type="term" value="P:virion attachment to host cell pilus"/>
    <property type="evidence" value="ECO:0007669"/>
    <property type="project" value="UniProtKB-KW"/>
</dbReference>
<name>A0A1L3KIT0_9VIRU</name>
<dbReference type="EMBL" id="KX883623">
    <property type="protein sequence ID" value="APG77300.1"/>
    <property type="molecule type" value="Genomic_RNA"/>
</dbReference>
<keyword evidence="1" id="KW-1160">Virus entry into host cell</keyword>